<protein>
    <submittedName>
        <fullName evidence="1">Uncharacterized protein</fullName>
    </submittedName>
</protein>
<name>A0A6H1ZCZ1_9ZZZZ</name>
<dbReference type="EMBL" id="MT144687">
    <property type="protein sequence ID" value="QJH97450.1"/>
    <property type="molecule type" value="Genomic_DNA"/>
</dbReference>
<evidence type="ECO:0000313" key="1">
    <source>
        <dbReference type="EMBL" id="QJA45135.1"/>
    </source>
</evidence>
<dbReference type="AlphaFoldDB" id="A0A6H1ZCZ1"/>
<sequence>MKRPEKKKEEGNPLEKFGVLHYNQACDDYEKFLPDEEEILEIFYVHACDDEETIARAISERIGKCTP</sequence>
<proteinExistence type="predicted"/>
<organism evidence="1">
    <name type="scientific">viral metagenome</name>
    <dbReference type="NCBI Taxonomy" id="1070528"/>
    <lineage>
        <taxon>unclassified sequences</taxon>
        <taxon>metagenomes</taxon>
        <taxon>organismal metagenomes</taxon>
    </lineage>
</organism>
<accession>A0A6H1ZCZ1</accession>
<gene>
    <name evidence="1" type="ORF">TM448A00186_0047</name>
    <name evidence="2" type="ORF">TM448B01012_0015</name>
</gene>
<reference evidence="1" key="1">
    <citation type="submission" date="2020-03" db="EMBL/GenBank/DDBJ databases">
        <title>The deep terrestrial virosphere.</title>
        <authorList>
            <person name="Holmfeldt K."/>
            <person name="Nilsson E."/>
            <person name="Simone D."/>
            <person name="Lopez-Fernandez M."/>
            <person name="Wu X."/>
            <person name="de Brujin I."/>
            <person name="Lundin D."/>
            <person name="Andersson A."/>
            <person name="Bertilsson S."/>
            <person name="Dopson M."/>
        </authorList>
    </citation>
    <scope>NUCLEOTIDE SEQUENCE</scope>
    <source>
        <strain evidence="1">TM448A00186</strain>
        <strain evidence="2">TM448B01012</strain>
    </source>
</reference>
<evidence type="ECO:0000313" key="2">
    <source>
        <dbReference type="EMBL" id="QJH97450.1"/>
    </source>
</evidence>
<dbReference type="EMBL" id="MT143986">
    <property type="protein sequence ID" value="QJA45135.1"/>
    <property type="molecule type" value="Genomic_DNA"/>
</dbReference>